<gene>
    <name evidence="2" type="ORF">ABS765_13985</name>
</gene>
<dbReference type="PANTHER" id="PTHR36503">
    <property type="entry name" value="BLR2520 PROTEIN"/>
    <property type="match status" value="1"/>
</dbReference>
<dbReference type="InterPro" id="IPR029068">
    <property type="entry name" value="Glyas_Bleomycin-R_OHBP_Dase"/>
</dbReference>
<dbReference type="InterPro" id="IPR037523">
    <property type="entry name" value="VOC_core"/>
</dbReference>
<keyword evidence="3" id="KW-1185">Reference proteome</keyword>
<evidence type="ECO:0000313" key="2">
    <source>
        <dbReference type="EMBL" id="MFL9835133.1"/>
    </source>
</evidence>
<evidence type="ECO:0000313" key="3">
    <source>
        <dbReference type="Proteomes" id="UP001629058"/>
    </source>
</evidence>
<comment type="caution">
    <text evidence="2">The sequence shown here is derived from an EMBL/GenBank/DDBJ whole genome shotgun (WGS) entry which is preliminary data.</text>
</comment>
<accession>A0ABW8Y5A0</accession>
<sequence>MKSNMIWANFGVKDLERTTQFYTYLGFKSNGKSEELTSFFFGENNFIIHFFKKEILSKNLGLEISDSEKSNEIIFTISAATREEVDQWAEKIKNSEGKLISNPEEFGDHYYGFIFADPDGHKFNIFMM</sequence>
<dbReference type="InterPro" id="IPR004360">
    <property type="entry name" value="Glyas_Fos-R_dOase_dom"/>
</dbReference>
<feature type="domain" description="VOC" evidence="1">
    <location>
        <begin position="4"/>
        <end position="128"/>
    </location>
</feature>
<dbReference type="Pfam" id="PF00903">
    <property type="entry name" value="Glyoxalase"/>
    <property type="match status" value="1"/>
</dbReference>
<reference evidence="2 3" key="1">
    <citation type="submission" date="2024-06" db="EMBL/GenBank/DDBJ databases">
        <authorList>
            <person name="Kaempfer P."/>
            <person name="Viver T."/>
        </authorList>
    </citation>
    <scope>NUCLEOTIDE SEQUENCE [LARGE SCALE GENOMIC DNA]</scope>
    <source>
        <strain evidence="2 3">ST-37</strain>
    </source>
</reference>
<dbReference type="SUPFAM" id="SSF54593">
    <property type="entry name" value="Glyoxalase/Bleomycin resistance protein/Dihydroxybiphenyl dioxygenase"/>
    <property type="match status" value="1"/>
</dbReference>
<name>A0ABW8Y5A0_9FLAO</name>
<dbReference type="RefSeq" id="WP_408091580.1">
    <property type="nucleotide sequence ID" value="NZ_JBELPY010000010.1"/>
</dbReference>
<organism evidence="2 3">
    <name type="scientific">Chryseobacterium terrae</name>
    <dbReference type="NCBI Taxonomy" id="3163299"/>
    <lineage>
        <taxon>Bacteria</taxon>
        <taxon>Pseudomonadati</taxon>
        <taxon>Bacteroidota</taxon>
        <taxon>Flavobacteriia</taxon>
        <taxon>Flavobacteriales</taxon>
        <taxon>Weeksellaceae</taxon>
        <taxon>Chryseobacterium group</taxon>
        <taxon>Chryseobacterium</taxon>
    </lineage>
</organism>
<dbReference type="PROSITE" id="PS51819">
    <property type="entry name" value="VOC"/>
    <property type="match status" value="1"/>
</dbReference>
<dbReference type="EMBL" id="JBELPY010000010">
    <property type="protein sequence ID" value="MFL9835133.1"/>
    <property type="molecule type" value="Genomic_DNA"/>
</dbReference>
<protein>
    <submittedName>
        <fullName evidence="2">VOC family protein</fullName>
    </submittedName>
</protein>
<proteinExistence type="predicted"/>
<dbReference type="Proteomes" id="UP001629058">
    <property type="component" value="Unassembled WGS sequence"/>
</dbReference>
<dbReference type="PANTHER" id="PTHR36503:SF2">
    <property type="entry name" value="BLR2408 PROTEIN"/>
    <property type="match status" value="1"/>
</dbReference>
<evidence type="ECO:0000259" key="1">
    <source>
        <dbReference type="PROSITE" id="PS51819"/>
    </source>
</evidence>
<dbReference type="Gene3D" id="3.10.180.10">
    <property type="entry name" value="2,3-Dihydroxybiphenyl 1,2-Dioxygenase, domain 1"/>
    <property type="match status" value="1"/>
</dbReference>